<evidence type="ECO:0000256" key="5">
    <source>
        <dbReference type="ARBA" id="ARBA00022741"/>
    </source>
</evidence>
<evidence type="ECO:0000256" key="3">
    <source>
        <dbReference type="ARBA" id="ARBA00022679"/>
    </source>
</evidence>
<dbReference type="InterPro" id="IPR001932">
    <property type="entry name" value="PPM-type_phosphatase-like_dom"/>
</dbReference>
<dbReference type="FunFam" id="3.60.40.10:FF:000005">
    <property type="entry name" value="Serine/threonine protein phosphatase"/>
    <property type="match status" value="1"/>
</dbReference>
<reference evidence="18 19" key="1">
    <citation type="submission" date="2019-10" db="EMBL/GenBank/DDBJ databases">
        <title>A novel species.</title>
        <authorList>
            <person name="Gao J."/>
        </authorList>
    </citation>
    <scope>NUCLEOTIDE SEQUENCE [LARGE SCALE GENOMIC DNA]</scope>
    <source>
        <strain evidence="18 19">QMT-28</strain>
    </source>
</reference>
<evidence type="ECO:0000256" key="14">
    <source>
        <dbReference type="ARBA" id="ARBA00075117"/>
    </source>
</evidence>
<evidence type="ECO:0000313" key="19">
    <source>
        <dbReference type="Proteomes" id="UP000326179"/>
    </source>
</evidence>
<dbReference type="RefSeq" id="WP_153287341.1">
    <property type="nucleotide sequence ID" value="NZ_CP045643.1"/>
</dbReference>
<dbReference type="Gene3D" id="3.60.40.10">
    <property type="entry name" value="PPM-type phosphatase domain"/>
    <property type="match status" value="1"/>
</dbReference>
<comment type="function">
    <text evidence="13">Primarily acts as an independent SigF regulator that is sensitive to the osmosensory signal, mediating the cross talk of PknD with the SigF regulon. Possesses both phosphatase and kinase activities. The kinase domain functions as a classic anti-sigma factor-like kinase to phosphorylate the anti-anti-sigma factor domain at the canonical regulatory site, and the phosphatase domain antagonizes this activity.</text>
</comment>
<dbReference type="InterPro" id="IPR035965">
    <property type="entry name" value="PAS-like_dom_sf"/>
</dbReference>
<keyword evidence="11" id="KW-0464">Manganese</keyword>
<proteinExistence type="predicted"/>
<name>A0A5Q0L7A1_9ACTN</name>
<dbReference type="EMBL" id="CP045643">
    <property type="protein sequence ID" value="QFZ72975.1"/>
    <property type="molecule type" value="Genomic_DNA"/>
</dbReference>
<sequence length="717" mass="76261">MHNSGDIPPAAGSGLELLDPYLSQIVLETGASIGHVYLLTANETELRLSVMSGISREIIAPWARVGLDHPIPVSDAVRERRLVWIGGQEEMALRYPRAALVLPYPFAVVAAPIATGTTTWGGLVLLWPGSHPPRLALRERDAVQTWSDRLGLLLQQASDRGHPVLPGPEPRMLPGSSTRTTGAAEAQAAADFTERLPDGCCGLNMTGHIAYLTTAAACLVGAERSALLGARPCDALPWLDKLVFEDRYRAAVVSGRPTSFTALCPPDRQLSFHLYPDASGLSIRITPAPSPHGSEFPEPHPSASVTPGRTAGLYHLLHLAAALTEAVGVQDVVDQAADQLLDAFNAQGLVLFVAANDRLRVIGHRGYAAEAIDRVDGAPLSGPPTSSAPVPPTPPALALTAGVPSFFGSRDEMRRAYPETFRLTDKAAWAFLPLIASGRPVGCWTLSYDRPHPFPPEERAILTSTAGLLAQALDRAGVYDDEHHLVHRLQTALLPRALPDIAGLDVAARYLPSTRGIDIGGDFYDLIRLGPTTVAATIGDVQGHNADAAALMGQVRTAVHAAAGAPPGDVLARVNRLLTDLDPGLFTSCLYAHLDLTHHRVRMATAGHPPPLLRHPDGLTEVLSLSPGLLLGIDSTSDYPTTEIQLPPGAVLALYTDGLVEAPGADIDETTAQLAVRLSEARHHTMDALADTLVHHAQQPSRQNDDIALLLISPRPD</sequence>
<evidence type="ECO:0000313" key="18">
    <source>
        <dbReference type="EMBL" id="QFZ72975.1"/>
    </source>
</evidence>
<keyword evidence="2" id="KW-0597">Phosphoprotein</keyword>
<keyword evidence="9" id="KW-0460">Magnesium</keyword>
<dbReference type="KEGG" id="sfy:GFH48_06615"/>
<keyword evidence="19" id="KW-1185">Reference proteome</keyword>
<dbReference type="InterPro" id="IPR003018">
    <property type="entry name" value="GAF"/>
</dbReference>
<evidence type="ECO:0000256" key="12">
    <source>
        <dbReference type="ARBA" id="ARBA00047761"/>
    </source>
</evidence>
<dbReference type="SUPFAM" id="SSF55781">
    <property type="entry name" value="GAF domain-like"/>
    <property type="match status" value="2"/>
</dbReference>
<dbReference type="InterPro" id="IPR029016">
    <property type="entry name" value="GAF-like_dom_sf"/>
</dbReference>
<evidence type="ECO:0000256" key="7">
    <source>
        <dbReference type="ARBA" id="ARBA00022801"/>
    </source>
</evidence>
<feature type="region of interest" description="Disordered" evidence="16">
    <location>
        <begin position="159"/>
        <end position="179"/>
    </location>
</feature>
<keyword evidence="8" id="KW-0067">ATP-binding</keyword>
<comment type="catalytic activity">
    <reaction evidence="12">
        <text>O-phospho-L-seryl-[protein] + H2O = L-seryl-[protein] + phosphate</text>
        <dbReference type="Rhea" id="RHEA:20629"/>
        <dbReference type="Rhea" id="RHEA-COMP:9863"/>
        <dbReference type="Rhea" id="RHEA-COMP:11604"/>
        <dbReference type="ChEBI" id="CHEBI:15377"/>
        <dbReference type="ChEBI" id="CHEBI:29999"/>
        <dbReference type="ChEBI" id="CHEBI:43474"/>
        <dbReference type="ChEBI" id="CHEBI:83421"/>
        <dbReference type="EC" id="3.1.3.16"/>
    </reaction>
</comment>
<evidence type="ECO:0000256" key="11">
    <source>
        <dbReference type="ARBA" id="ARBA00023211"/>
    </source>
</evidence>
<protein>
    <recommendedName>
        <fullName evidence="1">protein-serine/threonine phosphatase</fullName>
        <ecNumber evidence="1">3.1.3.16</ecNumber>
    </recommendedName>
    <alternativeName>
        <fullName evidence="15">Protein-serine/threonine phosphatase</fullName>
    </alternativeName>
    <alternativeName>
        <fullName evidence="14">Serine/threonine-protein kinase</fullName>
    </alternativeName>
</protein>
<evidence type="ECO:0000259" key="17">
    <source>
        <dbReference type="SMART" id="SM00331"/>
    </source>
</evidence>
<evidence type="ECO:0000256" key="9">
    <source>
        <dbReference type="ARBA" id="ARBA00022842"/>
    </source>
</evidence>
<feature type="domain" description="PPM-type phosphatase" evidence="17">
    <location>
        <begin position="501"/>
        <end position="714"/>
    </location>
</feature>
<dbReference type="SUPFAM" id="SSF55785">
    <property type="entry name" value="PYP-like sensor domain (PAS domain)"/>
    <property type="match status" value="1"/>
</dbReference>
<dbReference type="GO" id="GO:0016301">
    <property type="term" value="F:kinase activity"/>
    <property type="evidence" value="ECO:0007669"/>
    <property type="project" value="UniProtKB-KW"/>
</dbReference>
<dbReference type="Pfam" id="PF13185">
    <property type="entry name" value="GAF_2"/>
    <property type="match status" value="1"/>
</dbReference>
<dbReference type="InterPro" id="IPR036457">
    <property type="entry name" value="PPM-type-like_dom_sf"/>
</dbReference>
<evidence type="ECO:0000256" key="6">
    <source>
        <dbReference type="ARBA" id="ARBA00022777"/>
    </source>
</evidence>
<keyword evidence="5" id="KW-0547">Nucleotide-binding</keyword>
<accession>A0A5Q0L7A1</accession>
<keyword evidence="6" id="KW-0418">Kinase</keyword>
<dbReference type="SUPFAM" id="SSF81606">
    <property type="entry name" value="PP2C-like"/>
    <property type="match status" value="1"/>
</dbReference>
<keyword evidence="7" id="KW-0378">Hydrolase</keyword>
<dbReference type="AlphaFoldDB" id="A0A5Q0L7A1"/>
<dbReference type="GO" id="GO:0046872">
    <property type="term" value="F:metal ion binding"/>
    <property type="evidence" value="ECO:0007669"/>
    <property type="project" value="UniProtKB-KW"/>
</dbReference>
<evidence type="ECO:0000256" key="4">
    <source>
        <dbReference type="ARBA" id="ARBA00022723"/>
    </source>
</evidence>
<dbReference type="PANTHER" id="PTHR43156:SF2">
    <property type="entry name" value="STAGE II SPORULATION PROTEIN E"/>
    <property type="match status" value="1"/>
</dbReference>
<dbReference type="SMART" id="SM00331">
    <property type="entry name" value="PP2C_SIG"/>
    <property type="match status" value="1"/>
</dbReference>
<dbReference type="Gene3D" id="3.30.450.40">
    <property type="match status" value="2"/>
</dbReference>
<organism evidence="18 19">
    <name type="scientific">Streptomyces fagopyri</name>
    <dbReference type="NCBI Taxonomy" id="2662397"/>
    <lineage>
        <taxon>Bacteria</taxon>
        <taxon>Bacillati</taxon>
        <taxon>Actinomycetota</taxon>
        <taxon>Actinomycetes</taxon>
        <taxon>Kitasatosporales</taxon>
        <taxon>Streptomycetaceae</taxon>
        <taxon>Streptomyces</taxon>
    </lineage>
</organism>
<keyword evidence="10" id="KW-0904">Protein phosphatase</keyword>
<evidence type="ECO:0000256" key="13">
    <source>
        <dbReference type="ARBA" id="ARBA00056274"/>
    </source>
</evidence>
<dbReference type="Gene3D" id="3.30.450.20">
    <property type="entry name" value="PAS domain"/>
    <property type="match status" value="1"/>
</dbReference>
<evidence type="ECO:0000256" key="16">
    <source>
        <dbReference type="SAM" id="MobiDB-lite"/>
    </source>
</evidence>
<dbReference type="PANTHER" id="PTHR43156">
    <property type="entry name" value="STAGE II SPORULATION PROTEIN E-RELATED"/>
    <property type="match status" value="1"/>
</dbReference>
<gene>
    <name evidence="18" type="ORF">GFH48_06615</name>
</gene>
<evidence type="ECO:0000256" key="1">
    <source>
        <dbReference type="ARBA" id="ARBA00013081"/>
    </source>
</evidence>
<dbReference type="InterPro" id="IPR052016">
    <property type="entry name" value="Bact_Sigma-Reg"/>
</dbReference>
<keyword evidence="4" id="KW-0479">Metal-binding</keyword>
<dbReference type="Pfam" id="PF07228">
    <property type="entry name" value="SpoIIE"/>
    <property type="match status" value="1"/>
</dbReference>
<keyword evidence="3" id="KW-0808">Transferase</keyword>
<dbReference type="GO" id="GO:0004722">
    <property type="term" value="F:protein serine/threonine phosphatase activity"/>
    <property type="evidence" value="ECO:0007669"/>
    <property type="project" value="UniProtKB-EC"/>
</dbReference>
<evidence type="ECO:0000256" key="2">
    <source>
        <dbReference type="ARBA" id="ARBA00022553"/>
    </source>
</evidence>
<evidence type="ECO:0000256" key="10">
    <source>
        <dbReference type="ARBA" id="ARBA00022912"/>
    </source>
</evidence>
<dbReference type="Proteomes" id="UP000326179">
    <property type="component" value="Chromosome"/>
</dbReference>
<dbReference type="GO" id="GO:0005524">
    <property type="term" value="F:ATP binding"/>
    <property type="evidence" value="ECO:0007669"/>
    <property type="project" value="UniProtKB-KW"/>
</dbReference>
<evidence type="ECO:0000256" key="15">
    <source>
        <dbReference type="ARBA" id="ARBA00081350"/>
    </source>
</evidence>
<dbReference type="EC" id="3.1.3.16" evidence="1"/>
<evidence type="ECO:0000256" key="8">
    <source>
        <dbReference type="ARBA" id="ARBA00022840"/>
    </source>
</evidence>